<comment type="caution">
    <text evidence="1">The sequence shown here is derived from an EMBL/GenBank/DDBJ whole genome shotgun (WGS) entry which is preliminary data.</text>
</comment>
<reference evidence="1 2" key="1">
    <citation type="submission" date="2014-05" db="EMBL/GenBank/DDBJ databases">
        <title>Genome Sequence of Flavobacterium sp. EM1321.</title>
        <authorList>
            <person name="Shin S.-K."/>
            <person name="Yi H."/>
        </authorList>
    </citation>
    <scope>NUCLEOTIDE SEQUENCE [LARGE SCALE GENOMIC DNA]</scope>
    <source>
        <strain evidence="1 2">EM1321</strain>
    </source>
</reference>
<evidence type="ECO:0000313" key="1">
    <source>
        <dbReference type="EMBL" id="KDN56712.1"/>
    </source>
</evidence>
<dbReference type="EMBL" id="JNCA01000001">
    <property type="protein sequence ID" value="KDN56712.1"/>
    <property type="molecule type" value="Genomic_DNA"/>
</dbReference>
<gene>
    <name evidence="1" type="ORF">FEM21_02150</name>
</gene>
<organism evidence="1 2">
    <name type="scientific">Flavobacterium seoulense</name>
    <dbReference type="NCBI Taxonomy" id="1492738"/>
    <lineage>
        <taxon>Bacteria</taxon>
        <taxon>Pseudomonadati</taxon>
        <taxon>Bacteroidota</taxon>
        <taxon>Flavobacteriia</taxon>
        <taxon>Flavobacteriales</taxon>
        <taxon>Flavobacteriaceae</taxon>
        <taxon>Flavobacterium</taxon>
    </lineage>
</organism>
<dbReference type="Proteomes" id="UP000027064">
    <property type="component" value="Unassembled WGS sequence"/>
</dbReference>
<sequence>MEAKNRTYFINRKPLLHIDYKRISFLPYNTRMPKIDFLFEWKGDKTQILGGHITRNPLFSTKKG</sequence>
<accession>A0A066WRL8</accession>
<dbReference type="AlphaFoldDB" id="A0A066WRL8"/>
<protein>
    <submittedName>
        <fullName evidence="1">Uncharacterized protein</fullName>
    </submittedName>
</protein>
<evidence type="ECO:0000313" key="2">
    <source>
        <dbReference type="Proteomes" id="UP000027064"/>
    </source>
</evidence>
<name>A0A066WRL8_9FLAO</name>
<proteinExistence type="predicted"/>
<keyword evidence="2" id="KW-1185">Reference proteome</keyword>
<dbReference type="PATRIC" id="fig|1492738.3.peg.208"/>